<dbReference type="EC" id="2.3.1.23" evidence="15"/>
<keyword evidence="4" id="KW-0444">Lipid biosynthesis</keyword>
<feature type="transmembrane region" description="Helical" evidence="18">
    <location>
        <begin position="223"/>
        <end position="243"/>
    </location>
</feature>
<keyword evidence="8 18" id="KW-1133">Transmembrane helix</keyword>
<keyword evidence="13" id="KW-0012">Acyltransferase</keyword>
<gene>
    <name evidence="19" type="ORF">LY90DRAFT_677558</name>
</gene>
<comment type="pathway">
    <text evidence="14">Phospholipid metabolism.</text>
</comment>
<protein>
    <recommendedName>
        <fullName evidence="17">Lysophospholipid acyltransferase 5</fullName>
        <ecNumber evidence="15">2.3.1.23</ecNumber>
        <ecNumber evidence="16">2.3.1.n6</ecNumber>
    </recommendedName>
</protein>
<feature type="transmembrane region" description="Helical" evidence="18">
    <location>
        <begin position="454"/>
        <end position="473"/>
    </location>
</feature>
<comment type="caution">
    <text evidence="19">The sequence shown here is derived from an EMBL/GenBank/DDBJ whole genome shotgun (WGS) entry which is preliminary data.</text>
</comment>
<evidence type="ECO:0000256" key="13">
    <source>
        <dbReference type="ARBA" id="ARBA00023315"/>
    </source>
</evidence>
<dbReference type="PANTHER" id="PTHR13906">
    <property type="entry name" value="PORCUPINE"/>
    <property type="match status" value="1"/>
</dbReference>
<dbReference type="Proteomes" id="UP000193920">
    <property type="component" value="Unassembled WGS sequence"/>
</dbReference>
<dbReference type="GO" id="GO:0005783">
    <property type="term" value="C:endoplasmic reticulum"/>
    <property type="evidence" value="ECO:0007669"/>
    <property type="project" value="UniProtKB-SubCell"/>
</dbReference>
<evidence type="ECO:0000256" key="15">
    <source>
        <dbReference type="ARBA" id="ARBA00026120"/>
    </source>
</evidence>
<dbReference type="Pfam" id="PF03062">
    <property type="entry name" value="MBOAT"/>
    <property type="match status" value="1"/>
</dbReference>
<feature type="transmembrane region" description="Helical" evidence="18">
    <location>
        <begin position="13"/>
        <end position="32"/>
    </location>
</feature>
<dbReference type="InterPro" id="IPR049941">
    <property type="entry name" value="LPLAT_7/PORCN-like"/>
</dbReference>
<evidence type="ECO:0000256" key="12">
    <source>
        <dbReference type="ARBA" id="ARBA00023264"/>
    </source>
</evidence>
<feature type="transmembrane region" description="Helical" evidence="18">
    <location>
        <begin position="263"/>
        <end position="283"/>
    </location>
</feature>
<evidence type="ECO:0000256" key="8">
    <source>
        <dbReference type="ARBA" id="ARBA00022989"/>
    </source>
</evidence>
<comment type="subcellular location">
    <subcellularLocation>
        <location evidence="2">Endoplasmic reticulum</location>
    </subcellularLocation>
    <subcellularLocation>
        <location evidence="1">Membrane</location>
        <topology evidence="1">Multi-pass membrane protein</topology>
    </subcellularLocation>
</comment>
<evidence type="ECO:0000256" key="3">
    <source>
        <dbReference type="ARBA" id="ARBA00005189"/>
    </source>
</evidence>
<dbReference type="OrthoDB" id="286734at2759"/>
<reference evidence="19 20" key="1">
    <citation type="submission" date="2016-08" db="EMBL/GenBank/DDBJ databases">
        <title>A Parts List for Fungal Cellulosomes Revealed by Comparative Genomics.</title>
        <authorList>
            <consortium name="DOE Joint Genome Institute"/>
            <person name="Haitjema C.H."/>
            <person name="Gilmore S.P."/>
            <person name="Henske J.K."/>
            <person name="Solomon K.V."/>
            <person name="De Groot R."/>
            <person name="Kuo A."/>
            <person name="Mondo S.J."/>
            <person name="Salamov A.A."/>
            <person name="Labutti K."/>
            <person name="Zhao Z."/>
            <person name="Chiniquy J."/>
            <person name="Barry K."/>
            <person name="Brewer H.M."/>
            <person name="Purvine S.O."/>
            <person name="Wright A.T."/>
            <person name="Boxma B."/>
            <person name="Van Alen T."/>
            <person name="Hackstein J.H."/>
            <person name="Baker S.E."/>
            <person name="Grigoriev I.V."/>
            <person name="O'Malley M.A."/>
        </authorList>
    </citation>
    <scope>NUCLEOTIDE SEQUENCE [LARGE SCALE GENOMIC DNA]</scope>
    <source>
        <strain evidence="19 20">G1</strain>
    </source>
</reference>
<dbReference type="EC" id="2.3.1.n6" evidence="16"/>
<feature type="transmembrane region" description="Helical" evidence="18">
    <location>
        <begin position="415"/>
        <end position="434"/>
    </location>
</feature>
<evidence type="ECO:0000256" key="1">
    <source>
        <dbReference type="ARBA" id="ARBA00004141"/>
    </source>
</evidence>
<dbReference type="InterPro" id="IPR004299">
    <property type="entry name" value="MBOAT_fam"/>
</dbReference>
<feature type="transmembrane region" description="Helical" evidence="18">
    <location>
        <begin position="62"/>
        <end position="79"/>
    </location>
</feature>
<keyword evidence="10 18" id="KW-0472">Membrane</keyword>
<keyword evidence="12" id="KW-1208">Phospholipid metabolism</keyword>
<keyword evidence="9" id="KW-0443">Lipid metabolism</keyword>
<accession>A0A1Y2A022</accession>
<keyword evidence="5" id="KW-0808">Transferase</keyword>
<name>A0A1Y2A022_9FUNG</name>
<evidence type="ECO:0000256" key="17">
    <source>
        <dbReference type="ARBA" id="ARBA00039721"/>
    </source>
</evidence>
<organism evidence="19 20">
    <name type="scientific">Neocallimastix californiae</name>
    <dbReference type="NCBI Taxonomy" id="1754190"/>
    <lineage>
        <taxon>Eukaryota</taxon>
        <taxon>Fungi</taxon>
        <taxon>Fungi incertae sedis</taxon>
        <taxon>Chytridiomycota</taxon>
        <taxon>Chytridiomycota incertae sedis</taxon>
        <taxon>Neocallimastigomycetes</taxon>
        <taxon>Neocallimastigales</taxon>
        <taxon>Neocallimastigaceae</taxon>
        <taxon>Neocallimastix</taxon>
    </lineage>
</organism>
<keyword evidence="11" id="KW-0594">Phospholipid biosynthesis</keyword>
<evidence type="ECO:0000256" key="11">
    <source>
        <dbReference type="ARBA" id="ARBA00023209"/>
    </source>
</evidence>
<evidence type="ECO:0000256" key="6">
    <source>
        <dbReference type="ARBA" id="ARBA00022692"/>
    </source>
</evidence>
<evidence type="ECO:0000256" key="7">
    <source>
        <dbReference type="ARBA" id="ARBA00022824"/>
    </source>
</evidence>
<dbReference type="GO" id="GO:0016020">
    <property type="term" value="C:membrane"/>
    <property type="evidence" value="ECO:0007669"/>
    <property type="project" value="UniProtKB-SubCell"/>
</dbReference>
<keyword evidence="20" id="KW-1185">Reference proteome</keyword>
<dbReference type="GO" id="GO:0006656">
    <property type="term" value="P:phosphatidylcholine biosynthetic process"/>
    <property type="evidence" value="ECO:0007669"/>
    <property type="project" value="TreeGrafter"/>
</dbReference>
<dbReference type="GO" id="GO:0030258">
    <property type="term" value="P:lipid modification"/>
    <property type="evidence" value="ECO:0007669"/>
    <property type="project" value="TreeGrafter"/>
</dbReference>
<dbReference type="GO" id="GO:0071617">
    <property type="term" value="F:lysophospholipid acyltransferase activity"/>
    <property type="evidence" value="ECO:0007669"/>
    <property type="project" value="TreeGrafter"/>
</dbReference>
<evidence type="ECO:0000313" key="20">
    <source>
        <dbReference type="Proteomes" id="UP000193920"/>
    </source>
</evidence>
<feature type="transmembrane region" description="Helical" evidence="18">
    <location>
        <begin position="85"/>
        <end position="104"/>
    </location>
</feature>
<dbReference type="EMBL" id="MCOG01000341">
    <property type="protein sequence ID" value="ORY15375.1"/>
    <property type="molecule type" value="Genomic_DNA"/>
</dbReference>
<keyword evidence="6 18" id="KW-0812">Transmembrane</keyword>
<evidence type="ECO:0000256" key="10">
    <source>
        <dbReference type="ARBA" id="ARBA00023136"/>
    </source>
</evidence>
<dbReference type="STRING" id="1754190.A0A1Y2A022"/>
<evidence type="ECO:0000256" key="5">
    <source>
        <dbReference type="ARBA" id="ARBA00022679"/>
    </source>
</evidence>
<keyword evidence="7" id="KW-0256">Endoplasmic reticulum</keyword>
<evidence type="ECO:0000256" key="18">
    <source>
        <dbReference type="SAM" id="Phobius"/>
    </source>
</evidence>
<evidence type="ECO:0000256" key="9">
    <source>
        <dbReference type="ARBA" id="ARBA00023098"/>
    </source>
</evidence>
<proteinExistence type="predicted"/>
<dbReference type="GO" id="GO:0047184">
    <property type="term" value="F:1-acylglycerophosphocholine O-acyltransferase activity"/>
    <property type="evidence" value="ECO:0007669"/>
    <property type="project" value="UniProtKB-EC"/>
</dbReference>
<evidence type="ECO:0000256" key="2">
    <source>
        <dbReference type="ARBA" id="ARBA00004240"/>
    </source>
</evidence>
<dbReference type="AlphaFoldDB" id="A0A1Y2A022"/>
<comment type="pathway">
    <text evidence="3">Lipid metabolism.</text>
</comment>
<dbReference type="PANTHER" id="PTHR13906:SF14">
    <property type="entry name" value="LYSOPHOSPHOLIPID ACYLTRANSFERASE 5"/>
    <property type="match status" value="1"/>
</dbReference>
<evidence type="ECO:0000313" key="19">
    <source>
        <dbReference type="EMBL" id="ORY15375.1"/>
    </source>
</evidence>
<sequence>MDINLLKGSIAKLLLSLLMGFPFSIIYRIIFIKNKKGNEFQRNLYTFVTGFIMSIIFNGKDFYHPFVTLIGTYLIIQYIKNPKHIIIVSWVFNFGYLLISYYMYSSTDYDLNWLTPQSVICLRLIGLSMDYADGQEKQDEKNKKPSRTVYTGLTPPTQWPISEKPQFIEMLGYCYFYGTSITGPQFSFRRYKKFISFELFNTKDVSLEKDLDKLFNSSFNSSILHILRGILYIIIFYIVSGYFYSSFLLTKEFAQYNIWKKLAYTWVTGKYVLFKYFGIWMLVESQCIINMIEFDGTNSKGNDYKWDAIDNIKPLQFEFAFTLDDLVTSYNIKTNMWGKHYVYKRFAFLGNKQLSTLINLTFLSIWHGFHIGYPISFYFEYILFVMQSIFRYWFRPINQYMARNLETNTSTFFRIQYLIYHGICTILTLGGIAYPLIAFDLLTWNKIKQAYNNLYWIGHILAVIVIGSHIIFLKVKGLLKNKKKVEKIE</sequence>
<evidence type="ECO:0000256" key="16">
    <source>
        <dbReference type="ARBA" id="ARBA00038923"/>
    </source>
</evidence>
<evidence type="ECO:0000256" key="14">
    <source>
        <dbReference type="ARBA" id="ARBA00025707"/>
    </source>
</evidence>
<evidence type="ECO:0000256" key="4">
    <source>
        <dbReference type="ARBA" id="ARBA00022516"/>
    </source>
</evidence>